<accession>A0AAQ3N6B1</accession>
<evidence type="ECO:0000313" key="2">
    <source>
        <dbReference type="Proteomes" id="UP001374535"/>
    </source>
</evidence>
<dbReference type="EMBL" id="CP144694">
    <property type="protein sequence ID" value="WVZ03337.1"/>
    <property type="molecule type" value="Genomic_DNA"/>
</dbReference>
<dbReference type="AlphaFoldDB" id="A0AAQ3N6B1"/>
<sequence length="171" mass="19657">MPNQNSPNQVWIASDELAMHSSQIPLTESCRQVQAIVKFLKPQAVFLELCRSRASILSRKNFKMASKLSVLPGTEFRVAYEEAIKYGGKIIVGDRSIKLKEIEDRGMHTLIMQQMNKEFPILMETLVHERDRTGFLLEGVLDMVLIFTSSAYSSQPDYLKFNMMEAWTFYP</sequence>
<dbReference type="GO" id="GO:0005741">
    <property type="term" value="C:mitochondrial outer membrane"/>
    <property type="evidence" value="ECO:0007669"/>
    <property type="project" value="TreeGrafter"/>
</dbReference>
<evidence type="ECO:0000313" key="1">
    <source>
        <dbReference type="EMBL" id="WVZ03337.1"/>
    </source>
</evidence>
<reference evidence="1 2" key="1">
    <citation type="journal article" date="2023" name="Life. Sci Alliance">
        <title>Evolutionary insights into 3D genome organization and epigenetic landscape of Vigna mungo.</title>
        <authorList>
            <person name="Junaid A."/>
            <person name="Singh B."/>
            <person name="Bhatia S."/>
        </authorList>
    </citation>
    <scope>NUCLEOTIDE SEQUENCE [LARGE SCALE GENOMIC DNA]</scope>
    <source>
        <strain evidence="1">Urdbean</strain>
    </source>
</reference>
<name>A0AAQ3N6B1_VIGMU</name>
<gene>
    <name evidence="1" type="ORF">V8G54_024143</name>
</gene>
<dbReference type="InterPro" id="IPR046345">
    <property type="entry name" value="TraB_PrgY-like"/>
</dbReference>
<organism evidence="1 2">
    <name type="scientific">Vigna mungo</name>
    <name type="common">Black gram</name>
    <name type="synonym">Phaseolus mungo</name>
    <dbReference type="NCBI Taxonomy" id="3915"/>
    <lineage>
        <taxon>Eukaryota</taxon>
        <taxon>Viridiplantae</taxon>
        <taxon>Streptophyta</taxon>
        <taxon>Embryophyta</taxon>
        <taxon>Tracheophyta</taxon>
        <taxon>Spermatophyta</taxon>
        <taxon>Magnoliopsida</taxon>
        <taxon>eudicotyledons</taxon>
        <taxon>Gunneridae</taxon>
        <taxon>Pentapetalae</taxon>
        <taxon>rosids</taxon>
        <taxon>fabids</taxon>
        <taxon>Fabales</taxon>
        <taxon>Fabaceae</taxon>
        <taxon>Papilionoideae</taxon>
        <taxon>50 kb inversion clade</taxon>
        <taxon>NPAAA clade</taxon>
        <taxon>indigoferoid/millettioid clade</taxon>
        <taxon>Phaseoleae</taxon>
        <taxon>Vigna</taxon>
    </lineage>
</organism>
<keyword evidence="2" id="KW-1185">Reference proteome</keyword>
<dbReference type="PANTHER" id="PTHR21530:SF7">
    <property type="entry name" value="TRAB DOMAIN-CONTAINING PROTEIN"/>
    <property type="match status" value="1"/>
</dbReference>
<dbReference type="CDD" id="cd14726">
    <property type="entry name" value="TraB_PrgY-like"/>
    <property type="match status" value="1"/>
</dbReference>
<protein>
    <submittedName>
        <fullName evidence="1">Uncharacterized protein</fullName>
    </submittedName>
</protein>
<proteinExistence type="predicted"/>
<dbReference type="PANTHER" id="PTHR21530">
    <property type="entry name" value="PHEROMONE SHUTDOWN PROTEIN"/>
    <property type="match status" value="1"/>
</dbReference>
<dbReference type="Proteomes" id="UP001374535">
    <property type="component" value="Chromosome 7"/>
</dbReference>